<keyword evidence="1" id="KW-0812">Transmembrane</keyword>
<dbReference type="Pfam" id="PF19744">
    <property type="entry name" value="DUF6232"/>
    <property type="match status" value="1"/>
</dbReference>
<evidence type="ECO:0000313" key="3">
    <source>
        <dbReference type="Proteomes" id="UP001576726"/>
    </source>
</evidence>
<keyword evidence="1" id="KW-0472">Membrane</keyword>
<feature type="transmembrane region" description="Helical" evidence="1">
    <location>
        <begin position="44"/>
        <end position="77"/>
    </location>
</feature>
<organism evidence="2 3">
    <name type="scientific">Shewanella seohaensis</name>
    <dbReference type="NCBI Taxonomy" id="755175"/>
    <lineage>
        <taxon>Bacteria</taxon>
        <taxon>Pseudomonadati</taxon>
        <taxon>Pseudomonadota</taxon>
        <taxon>Gammaproteobacteria</taxon>
        <taxon>Alteromonadales</taxon>
        <taxon>Shewanellaceae</taxon>
        <taxon>Shewanella</taxon>
    </lineage>
</organism>
<dbReference type="InterPro" id="IPR045629">
    <property type="entry name" value="DUF6232"/>
</dbReference>
<reference evidence="2 3" key="1">
    <citation type="submission" date="2024-09" db="EMBL/GenBank/DDBJ databases">
        <authorList>
            <person name="Zhang Y."/>
        </authorList>
    </citation>
    <scope>NUCLEOTIDE SEQUENCE [LARGE SCALE GENOMIC DNA]</scope>
    <source>
        <strain evidence="2 3">SH314</strain>
    </source>
</reference>
<dbReference type="Proteomes" id="UP001576726">
    <property type="component" value="Unassembled WGS sequence"/>
</dbReference>
<protein>
    <submittedName>
        <fullName evidence="2">DUF6232 family protein</fullName>
    </submittedName>
</protein>
<gene>
    <name evidence="2" type="ORF">ACE02L_14140</name>
</gene>
<proteinExistence type="predicted"/>
<name>A0ABV4VXH4_9GAMM</name>
<evidence type="ECO:0000313" key="2">
    <source>
        <dbReference type="EMBL" id="MFB2653875.1"/>
    </source>
</evidence>
<comment type="caution">
    <text evidence="2">The sequence shown here is derived from an EMBL/GenBank/DDBJ whole genome shotgun (WGS) entry which is preliminary data.</text>
</comment>
<dbReference type="RefSeq" id="WP_374919585.1">
    <property type="nucleotide sequence ID" value="NZ_JBHFGJ010000006.1"/>
</dbReference>
<accession>A0ABV4VXH4</accession>
<evidence type="ECO:0000256" key="1">
    <source>
        <dbReference type="SAM" id="Phobius"/>
    </source>
</evidence>
<dbReference type="EMBL" id="JBHFGJ010000006">
    <property type="protein sequence ID" value="MFB2653875.1"/>
    <property type="molecule type" value="Genomic_DNA"/>
</dbReference>
<keyword evidence="1" id="KW-1133">Transmembrane helix</keyword>
<keyword evidence="3" id="KW-1185">Reference proteome</keyword>
<sequence length="122" mass="12767">MEEKTFFNKGNVMVTNSRFVVSGQTYAMSNVTSVKSGEIPGSQALSLIIAVMSVPFFISGGGSIFIGIALLAAAFFAATKVKSTYTVILNTSAGENKALSSKDKGYVSSIIRALNDAIVSRG</sequence>